<organism evidence="2 3">
    <name type="scientific">Saccharopolyspora endophytica</name>
    <dbReference type="NCBI Taxonomy" id="543886"/>
    <lineage>
        <taxon>Bacteria</taxon>
        <taxon>Bacillati</taxon>
        <taxon>Actinomycetota</taxon>
        <taxon>Actinomycetes</taxon>
        <taxon>Pseudonocardiales</taxon>
        <taxon>Pseudonocardiaceae</taxon>
        <taxon>Saccharopolyspora</taxon>
    </lineage>
</organism>
<proteinExistence type="predicted"/>
<reference evidence="2 3" key="1">
    <citation type="submission" date="2021-04" db="EMBL/GenBank/DDBJ databases">
        <title>Whole-genome sequencing of Saccharopolyspora endophytica KCTC 19397.</title>
        <authorList>
            <person name="Ay H."/>
            <person name="Saygin H."/>
            <person name="Sahin N."/>
        </authorList>
    </citation>
    <scope>NUCLEOTIDE SEQUENCE [LARGE SCALE GENOMIC DNA]</scope>
    <source>
        <strain evidence="2 3">KCTC 19397</strain>
    </source>
</reference>
<dbReference type="EMBL" id="JAGPXE010000010">
    <property type="protein sequence ID" value="MBQ0926679.1"/>
    <property type="molecule type" value="Genomic_DNA"/>
</dbReference>
<evidence type="ECO:0000259" key="1">
    <source>
        <dbReference type="Pfam" id="PF14280"/>
    </source>
</evidence>
<accession>A0ABS5DK59</accession>
<dbReference type="Proteomes" id="UP000674084">
    <property type="component" value="Unassembled WGS sequence"/>
</dbReference>
<protein>
    <submittedName>
        <fullName evidence="2">DUF4365 domain-containing protein</fullName>
    </submittedName>
</protein>
<comment type="caution">
    <text evidence="2">The sequence shown here is derived from an EMBL/GenBank/DDBJ whole genome shotgun (WGS) entry which is preliminary data.</text>
</comment>
<gene>
    <name evidence="2" type="ORF">KBO27_22250</name>
</gene>
<dbReference type="RefSeq" id="WP_210971826.1">
    <property type="nucleotide sequence ID" value="NZ_JAGPXE010000010.1"/>
</dbReference>
<dbReference type="Pfam" id="PF14280">
    <property type="entry name" value="DUF4365"/>
    <property type="match status" value="1"/>
</dbReference>
<feature type="domain" description="DUF4365" evidence="1">
    <location>
        <begin position="13"/>
        <end position="147"/>
    </location>
</feature>
<keyword evidence="3" id="KW-1185">Reference proteome</keyword>
<evidence type="ECO:0000313" key="2">
    <source>
        <dbReference type="EMBL" id="MBQ0926679.1"/>
    </source>
</evidence>
<dbReference type="InterPro" id="IPR025375">
    <property type="entry name" value="DUF4365"/>
</dbReference>
<sequence length="301" mass="34125">MTRRPDQHVIGEQAAAAVRLIWNEQGASVDEICKDYGEDLLVKTCIRGRVDPRPIWVQVKGTKRNCIDESQKLPSVKITLRQLIRWSRFDDMVIVVLWDVANKTGWYAIPGDMDLNPTELQQYGKKNIYLDFSRDQQFNAETADELAWTARLHAAGKLIDSRRHGLSPDEASIKAEKQLQDELVLQIFDIMHDLGFVDVDDAGIAHFDNEFRKKLQHRMTRKASQESGITPGAALDTGILVTILQHSPTPNSTMIPLNVLYYIAFLIKSMTFKDLPDAWDGFLTSDINDLRDHLSQAPADP</sequence>
<name>A0ABS5DK59_9PSEU</name>
<evidence type="ECO:0000313" key="3">
    <source>
        <dbReference type="Proteomes" id="UP000674084"/>
    </source>
</evidence>